<dbReference type="SUPFAM" id="SSF56645">
    <property type="entry name" value="Acyl-CoA dehydrogenase NM domain-like"/>
    <property type="match status" value="1"/>
</dbReference>
<feature type="domain" description="Acyl-CoA oxidase/dehydrogenase middle" evidence="8">
    <location>
        <begin position="122"/>
        <end position="208"/>
    </location>
</feature>
<dbReference type="InterPro" id="IPR037069">
    <property type="entry name" value="AcylCoA_DH/ox_N_sf"/>
</dbReference>
<reference evidence="11" key="1">
    <citation type="journal article" date="2019" name="Int. J. Syst. Evol. Microbiol.">
        <title>The Global Catalogue of Microorganisms (GCM) 10K type strain sequencing project: providing services to taxonomists for standard genome sequencing and annotation.</title>
        <authorList>
            <consortium name="The Broad Institute Genomics Platform"/>
            <consortium name="The Broad Institute Genome Sequencing Center for Infectious Disease"/>
            <person name="Wu L."/>
            <person name="Ma J."/>
        </authorList>
    </citation>
    <scope>NUCLEOTIDE SEQUENCE [LARGE SCALE GENOMIC DNA]</scope>
    <source>
        <strain evidence="11">JCM 9377</strain>
    </source>
</reference>
<dbReference type="InterPro" id="IPR052161">
    <property type="entry name" value="Mycobact_Acyl-CoA_DH"/>
</dbReference>
<dbReference type="PANTHER" id="PTHR43292:SF4">
    <property type="entry name" value="ACYL-COA DEHYDROGENASE FADE34"/>
    <property type="match status" value="1"/>
</dbReference>
<feature type="domain" description="Acyl-CoA dehydrogenase/oxidase C-terminal" evidence="7">
    <location>
        <begin position="228"/>
        <end position="381"/>
    </location>
</feature>
<evidence type="ECO:0000313" key="11">
    <source>
        <dbReference type="Proteomes" id="UP001501237"/>
    </source>
</evidence>
<name>A0ABP6QDE4_9ACTN</name>
<protein>
    <submittedName>
        <fullName evidence="10">Acyl-CoA dehydrogenase family protein</fullName>
    </submittedName>
</protein>
<evidence type="ECO:0000313" key="10">
    <source>
        <dbReference type="EMBL" id="GAA3221824.1"/>
    </source>
</evidence>
<proteinExistence type="inferred from homology"/>
<keyword evidence="3 6" id="KW-0285">Flavoprotein</keyword>
<dbReference type="InterPro" id="IPR009075">
    <property type="entry name" value="AcylCo_DH/oxidase_C"/>
</dbReference>
<dbReference type="InterPro" id="IPR006091">
    <property type="entry name" value="Acyl-CoA_Oxase/DH_mid-dom"/>
</dbReference>
<comment type="cofactor">
    <cofactor evidence="1 6">
        <name>FAD</name>
        <dbReference type="ChEBI" id="CHEBI:57692"/>
    </cofactor>
</comment>
<dbReference type="Gene3D" id="1.20.140.10">
    <property type="entry name" value="Butyryl-CoA Dehydrogenase, subunit A, domain 3"/>
    <property type="match status" value="1"/>
</dbReference>
<dbReference type="Pfam" id="PF00441">
    <property type="entry name" value="Acyl-CoA_dh_1"/>
    <property type="match status" value="1"/>
</dbReference>
<dbReference type="Pfam" id="PF02771">
    <property type="entry name" value="Acyl-CoA_dh_N"/>
    <property type="match status" value="1"/>
</dbReference>
<dbReference type="Gene3D" id="1.10.540.10">
    <property type="entry name" value="Acyl-CoA dehydrogenase/oxidase, N-terminal domain"/>
    <property type="match status" value="1"/>
</dbReference>
<gene>
    <name evidence="10" type="ORF">GCM10010468_47230</name>
</gene>
<dbReference type="EMBL" id="BAAAUV010000012">
    <property type="protein sequence ID" value="GAA3221824.1"/>
    <property type="molecule type" value="Genomic_DNA"/>
</dbReference>
<evidence type="ECO:0000256" key="4">
    <source>
        <dbReference type="ARBA" id="ARBA00022827"/>
    </source>
</evidence>
<dbReference type="PANTHER" id="PTHR43292">
    <property type="entry name" value="ACYL-COA DEHYDROGENASE"/>
    <property type="match status" value="1"/>
</dbReference>
<dbReference type="InterPro" id="IPR046373">
    <property type="entry name" value="Acyl-CoA_Oxase/DH_mid-dom_sf"/>
</dbReference>
<comment type="similarity">
    <text evidence="2 6">Belongs to the acyl-CoA dehydrogenase family.</text>
</comment>
<evidence type="ECO:0000259" key="8">
    <source>
        <dbReference type="Pfam" id="PF02770"/>
    </source>
</evidence>
<organism evidence="10 11">
    <name type="scientific">Actinocorallia longicatena</name>
    <dbReference type="NCBI Taxonomy" id="111803"/>
    <lineage>
        <taxon>Bacteria</taxon>
        <taxon>Bacillati</taxon>
        <taxon>Actinomycetota</taxon>
        <taxon>Actinomycetes</taxon>
        <taxon>Streptosporangiales</taxon>
        <taxon>Thermomonosporaceae</taxon>
        <taxon>Actinocorallia</taxon>
    </lineage>
</organism>
<evidence type="ECO:0000256" key="6">
    <source>
        <dbReference type="RuleBase" id="RU362125"/>
    </source>
</evidence>
<accession>A0ABP6QDE4</accession>
<evidence type="ECO:0000256" key="5">
    <source>
        <dbReference type="ARBA" id="ARBA00023002"/>
    </source>
</evidence>
<dbReference type="InterPro" id="IPR013786">
    <property type="entry name" value="AcylCoA_DH/ox_N"/>
</dbReference>
<evidence type="ECO:0000259" key="7">
    <source>
        <dbReference type="Pfam" id="PF00441"/>
    </source>
</evidence>
<evidence type="ECO:0000256" key="3">
    <source>
        <dbReference type="ARBA" id="ARBA00022630"/>
    </source>
</evidence>
<keyword evidence="5 6" id="KW-0560">Oxidoreductase</keyword>
<evidence type="ECO:0000256" key="2">
    <source>
        <dbReference type="ARBA" id="ARBA00009347"/>
    </source>
</evidence>
<evidence type="ECO:0000259" key="9">
    <source>
        <dbReference type="Pfam" id="PF02771"/>
    </source>
</evidence>
<sequence>MDFGLGERSERLRAETRAFLDEVLTEELLQECHRSGVNHHPRFSKAVSERGWLALGWPIELGGQGRSPLELLAHNEELQRRNAPTYGIGTTMMVAQVIALLGEPGLKELIIPRALAAEIVIALGFTEPENGSDAAAAATRAVRDGDGWTITGSKMFTTNAHIADYVFLLARTDPEAPKHRGLTTFLVPMNQPGVEIQAVRTLSGERTNITFYNDVRVGDDLRIGEVDGGWKVMGAALAREHSGGFVGEQQRLLTDLLAWAQETTGPDGRHRIEDPAVTERIGRIRTEIEVSLLLQRRGAWLGSEGLEVRGKGSMAKLFSTERLERQAAAVLELTGPDALRSRDEPTALRDGGFEYAVRHAKGTTIYAGTSEIQRDIIAQHALGLPRPT</sequence>
<evidence type="ECO:0000256" key="1">
    <source>
        <dbReference type="ARBA" id="ARBA00001974"/>
    </source>
</evidence>
<dbReference type="InterPro" id="IPR009100">
    <property type="entry name" value="AcylCoA_DH/oxidase_NM_dom_sf"/>
</dbReference>
<dbReference type="InterPro" id="IPR036250">
    <property type="entry name" value="AcylCo_DH-like_C"/>
</dbReference>
<keyword evidence="4 6" id="KW-0274">FAD</keyword>
<dbReference type="SUPFAM" id="SSF47203">
    <property type="entry name" value="Acyl-CoA dehydrogenase C-terminal domain-like"/>
    <property type="match status" value="1"/>
</dbReference>
<keyword evidence="11" id="KW-1185">Reference proteome</keyword>
<dbReference type="Pfam" id="PF02770">
    <property type="entry name" value="Acyl-CoA_dh_M"/>
    <property type="match status" value="1"/>
</dbReference>
<dbReference type="Proteomes" id="UP001501237">
    <property type="component" value="Unassembled WGS sequence"/>
</dbReference>
<comment type="caution">
    <text evidence="10">The sequence shown here is derived from an EMBL/GenBank/DDBJ whole genome shotgun (WGS) entry which is preliminary data.</text>
</comment>
<dbReference type="Gene3D" id="2.40.110.10">
    <property type="entry name" value="Butyryl-CoA Dehydrogenase, subunit A, domain 2"/>
    <property type="match status" value="1"/>
</dbReference>
<dbReference type="RefSeq" id="WP_344831999.1">
    <property type="nucleotide sequence ID" value="NZ_BAAAUV010000012.1"/>
</dbReference>
<feature type="domain" description="Acyl-CoA dehydrogenase/oxidase N-terminal" evidence="9">
    <location>
        <begin position="8"/>
        <end position="117"/>
    </location>
</feature>